<dbReference type="Pfam" id="PF04773">
    <property type="entry name" value="FecR"/>
    <property type="match status" value="1"/>
</dbReference>
<keyword evidence="3" id="KW-1185">Reference proteome</keyword>
<dbReference type="STRING" id="573321.SAMN04488505_102808"/>
<dbReference type="Proteomes" id="UP000198984">
    <property type="component" value="Unassembled WGS sequence"/>
</dbReference>
<name>A0A1H7S3X4_9BACT</name>
<evidence type="ECO:0000259" key="1">
    <source>
        <dbReference type="Pfam" id="PF04773"/>
    </source>
</evidence>
<accession>A0A1H7S3X4</accession>
<proteinExistence type="predicted"/>
<dbReference type="RefSeq" id="WP_089910738.1">
    <property type="nucleotide sequence ID" value="NZ_FOBB01000002.1"/>
</dbReference>
<reference evidence="2 3" key="1">
    <citation type="submission" date="2016-10" db="EMBL/GenBank/DDBJ databases">
        <authorList>
            <person name="de Groot N.N."/>
        </authorList>
    </citation>
    <scope>NUCLEOTIDE SEQUENCE [LARGE SCALE GENOMIC DNA]</scope>
    <source>
        <strain evidence="2 3">DSM 21039</strain>
    </source>
</reference>
<dbReference type="GO" id="GO:0016989">
    <property type="term" value="F:sigma factor antagonist activity"/>
    <property type="evidence" value="ECO:0007669"/>
    <property type="project" value="TreeGrafter"/>
</dbReference>
<dbReference type="EMBL" id="FOBB01000002">
    <property type="protein sequence ID" value="SEL66956.1"/>
    <property type="molecule type" value="Genomic_DNA"/>
</dbReference>
<dbReference type="PANTHER" id="PTHR30273:SF2">
    <property type="entry name" value="PROTEIN FECR"/>
    <property type="match status" value="1"/>
</dbReference>
<evidence type="ECO:0000313" key="3">
    <source>
        <dbReference type="Proteomes" id="UP000198984"/>
    </source>
</evidence>
<dbReference type="Gene3D" id="2.60.120.1440">
    <property type="match status" value="1"/>
</dbReference>
<dbReference type="PIRSF" id="PIRSF018266">
    <property type="entry name" value="FecR"/>
    <property type="match status" value="1"/>
</dbReference>
<dbReference type="InterPro" id="IPR006860">
    <property type="entry name" value="FecR"/>
</dbReference>
<dbReference type="PANTHER" id="PTHR30273">
    <property type="entry name" value="PERIPLASMIC SIGNAL SENSOR AND SIGMA FACTOR ACTIVATOR FECR-RELATED"/>
    <property type="match status" value="1"/>
</dbReference>
<organism evidence="2 3">
    <name type="scientific">Chitinophaga rupis</name>
    <dbReference type="NCBI Taxonomy" id="573321"/>
    <lineage>
        <taxon>Bacteria</taxon>
        <taxon>Pseudomonadati</taxon>
        <taxon>Bacteroidota</taxon>
        <taxon>Chitinophagia</taxon>
        <taxon>Chitinophagales</taxon>
        <taxon>Chitinophagaceae</taxon>
        <taxon>Chitinophaga</taxon>
    </lineage>
</organism>
<dbReference type="AlphaFoldDB" id="A0A1H7S3X4"/>
<feature type="domain" description="FecR protein" evidence="1">
    <location>
        <begin position="130"/>
        <end position="218"/>
    </location>
</feature>
<gene>
    <name evidence="2" type="ORF">SAMN04488505_102808</name>
</gene>
<evidence type="ECO:0000313" key="2">
    <source>
        <dbReference type="EMBL" id="SEL66956.1"/>
    </source>
</evidence>
<sequence length="342" mass="39965">MTEKAYHLYTTRDFILDEDFQQWVLHPDVKNTYYWETWLRGHPEKRATIEAAITLVRSIRFKEYTLTEQEKGQLWDNIWEHQTNEEELPVTRKHWWASWKYAAAIILIAATSLWLIQQRSFKPVTYSVYTHLGEVKRAWLPDSSLVILNAGSRLLYTGKADQREVWLDGEAYFHVRHNNQRFIVHTYDKLSVEVLGTQFNVNSFGNKIMVVLQQGQVKLNVPATHAPETQLYLQPGEMLSYNKLDGSYAKSNAPVSRLLAWTSSRVEMENYTLSDAAAFMQQVFGKRLIMADSQLLRYQVSGSMPVIYNADTMMTQFAKVFNVKFNQKEEYIYIRKGSNRGH</sequence>
<dbReference type="InterPro" id="IPR012373">
    <property type="entry name" value="Ferrdict_sens_TM"/>
</dbReference>
<protein>
    <submittedName>
        <fullName evidence="2">FecR family protein</fullName>
    </submittedName>
</protein>
<dbReference type="OrthoDB" id="923517at2"/>